<comment type="caution">
    <text evidence="1">The sequence shown here is derived from an EMBL/GenBank/DDBJ whole genome shotgun (WGS) entry which is preliminary data.</text>
</comment>
<dbReference type="RefSeq" id="WP_278476965.1">
    <property type="nucleotide sequence ID" value="NZ_JABZRE010000002.1"/>
</dbReference>
<dbReference type="Proteomes" id="UP000758611">
    <property type="component" value="Unassembled WGS sequence"/>
</dbReference>
<sequence>MIKTELSDSNLLSNNKRSQFLKRLNSEFIDSFDVAFSSINKVVFKEIEALTVYRTSNKKERIVKDIKSLIQESNSLLDFVVFSKKMIYKSIKLNEEFKNDDFEICCNLYWVKPEPGTQKIGLSFNHSKNKAGIISQTNIKIGKLNLTNLWNSYSGETPTETEKESLEKLLKNNLKTIFLEGIEKQYELSLSIEIPDGHLKLVRKGEMFWELADYDSIKNNQTVHSTFRFLSNGLSKNEVLKLLEIFKEILNEE</sequence>
<reference evidence="1" key="1">
    <citation type="submission" date="2020-04" db="EMBL/GenBank/DDBJ databases">
        <title>Deep metagenomics examines the oral microbiome during advanced dental caries in children, revealing novel taxa and co-occurrences with host molecules.</title>
        <authorList>
            <person name="Baker J.L."/>
            <person name="Morton J.T."/>
            <person name="Dinis M."/>
            <person name="Alvarez R."/>
            <person name="Tran N.C."/>
            <person name="Knight R."/>
            <person name="Edlund A."/>
        </authorList>
    </citation>
    <scope>NUCLEOTIDE SEQUENCE</scope>
    <source>
        <strain evidence="1">JCVI_23_bin.11</strain>
    </source>
</reference>
<evidence type="ECO:0000313" key="1">
    <source>
        <dbReference type="EMBL" id="MBF1306408.1"/>
    </source>
</evidence>
<protein>
    <submittedName>
        <fullName evidence="1">Uncharacterized protein</fullName>
    </submittedName>
</protein>
<evidence type="ECO:0000313" key="2">
    <source>
        <dbReference type="Proteomes" id="UP000758611"/>
    </source>
</evidence>
<organism evidence="1 2">
    <name type="scientific">Parvimonas micra</name>
    <dbReference type="NCBI Taxonomy" id="33033"/>
    <lineage>
        <taxon>Bacteria</taxon>
        <taxon>Bacillati</taxon>
        <taxon>Bacillota</taxon>
        <taxon>Tissierellia</taxon>
        <taxon>Tissierellales</taxon>
        <taxon>Peptoniphilaceae</taxon>
        <taxon>Parvimonas</taxon>
    </lineage>
</organism>
<proteinExistence type="predicted"/>
<name>A0A930DZP2_9FIRM</name>
<accession>A0A930DZP2</accession>
<dbReference type="EMBL" id="JABZRE010000002">
    <property type="protein sequence ID" value="MBF1306408.1"/>
    <property type="molecule type" value="Genomic_DNA"/>
</dbReference>
<gene>
    <name evidence="1" type="ORF">HXM94_01275</name>
</gene>
<dbReference type="AlphaFoldDB" id="A0A930DZP2"/>